<evidence type="ECO:0000256" key="6">
    <source>
        <dbReference type="ARBA" id="ARBA00023157"/>
    </source>
</evidence>
<feature type="region of interest" description="Disordered" evidence="8">
    <location>
        <begin position="551"/>
        <end position="842"/>
    </location>
</feature>
<feature type="compositionally biased region" description="Basic and acidic residues" evidence="8">
    <location>
        <begin position="374"/>
        <end position="385"/>
    </location>
</feature>
<evidence type="ECO:0000313" key="11">
    <source>
        <dbReference type="EMBL" id="CAD7228999.1"/>
    </source>
</evidence>
<dbReference type="InterPro" id="IPR000460">
    <property type="entry name" value="Nlgn"/>
</dbReference>
<dbReference type="Gene3D" id="3.40.50.1820">
    <property type="entry name" value="alpha/beta hydrolase"/>
    <property type="match status" value="2"/>
</dbReference>
<dbReference type="GO" id="GO:0005886">
    <property type="term" value="C:plasma membrane"/>
    <property type="evidence" value="ECO:0007669"/>
    <property type="project" value="UniProtKB-SubCell"/>
</dbReference>
<comment type="similarity">
    <text evidence="2">Belongs to the type-B carboxylesterase/lipase family.</text>
</comment>
<dbReference type="PRINTS" id="PR01090">
    <property type="entry name" value="NEUROLIGIN"/>
</dbReference>
<feature type="region of interest" description="Disordered" evidence="8">
    <location>
        <begin position="374"/>
        <end position="537"/>
    </location>
</feature>
<feature type="region of interest" description="Disordered" evidence="8">
    <location>
        <begin position="264"/>
        <end position="289"/>
    </location>
</feature>
<keyword evidence="9" id="KW-0812">Transmembrane</keyword>
<feature type="compositionally biased region" description="Basic and acidic residues" evidence="8">
    <location>
        <begin position="665"/>
        <end position="678"/>
    </location>
</feature>
<feature type="compositionally biased region" description="Low complexity" evidence="8">
    <location>
        <begin position="738"/>
        <end position="750"/>
    </location>
</feature>
<dbReference type="GO" id="GO:0042043">
    <property type="term" value="F:neurexin family protein binding"/>
    <property type="evidence" value="ECO:0007669"/>
    <property type="project" value="InterPro"/>
</dbReference>
<feature type="compositionally biased region" description="Low complexity" evidence="8">
    <location>
        <begin position="499"/>
        <end position="518"/>
    </location>
</feature>
<gene>
    <name evidence="11" type="ORF">CTOB1V02_LOCUS6873</name>
</gene>
<proteinExistence type="inferred from homology"/>
<feature type="compositionally biased region" description="Low complexity" evidence="8">
    <location>
        <begin position="712"/>
        <end position="730"/>
    </location>
</feature>
<evidence type="ECO:0000256" key="5">
    <source>
        <dbReference type="ARBA" id="ARBA00023136"/>
    </source>
</evidence>
<evidence type="ECO:0000259" key="10">
    <source>
        <dbReference type="Pfam" id="PF00135"/>
    </source>
</evidence>
<dbReference type="Pfam" id="PF00135">
    <property type="entry name" value="COesterase"/>
    <property type="match status" value="1"/>
</dbReference>
<sequence length="877" mass="96398">MELNCIPRNRFPVPAASIRLVSVSEPRIALFQRAILMSGTALAPWAMAYDPESTAMEIAELLGCSTALNEDTAACFRARTLEELLLAARAVRVPAMSTLFGPVVDGVVVLFKPTDGDHTSDLLARFDVMQGVVRAESFHLFSSREIQYGLQEREMNQMISDFVKNVYSQKSRDVYADPSLTSTNSFTKPNTEYFPKTYPNVASRPNQRQRGAYRRIYDDIVWPRYDKQNQRHMTWGLNPKVRSHYKAEKLALWNNLIPQLLAGSPIPGGNRRPNNQRSKPSSELLPDRPILNDLDTSYTRVPLGGVEGDRSGHVVEARGSSLSVMILVGIFLVLLNLCILAGVYHQRDKIRSKAILLKRHFVLDEPLSEMEKQQLEKIMEPSSKKREGKAKAKAKKRAAKAKHEEVVTETEDETGNYATLSSVVSPKVTKTKEPRPKRRHSLQRFHTIGGSWTQREREKRDEDDDQPKSYISTSSLTLNINKRRSSKPKTQAAGVSTDPPQTSAPKATAPKTLPAKVKSLAASNQSSEEESPYVNLPFALKETLYPRVITLEPRMASRPGPSPVSTPTTPPGSLYGGRPSGTTRPPLYFPPPPPFSAPPVPQGPPPSFPPPGLRRNLSSVASEPEKDDTISDLPASKGNRRDRGPMASAIISHRHSASDPVQTLDSERRKPELRRRAEFCLSEDEDLNSNPSFTSPDGSSPADSQSRVSQDPSESWSGWSGPPVRSVSIPSRPPLTRAALPSLKKSSSAAQVHVPKYGQHGILKGHSKYGTQSEASSRRNSFHDPSDEHEGRNRGPFQKNVRLAGEPSLKKGSAGITGISADGASGDSKHSSQSSLTSLGIATDGTIRRFKGVPKTGLKGIRRVEVPIETEEGTTDV</sequence>
<keyword evidence="9" id="KW-1133">Transmembrane helix</keyword>
<evidence type="ECO:0000256" key="8">
    <source>
        <dbReference type="SAM" id="MobiDB-lite"/>
    </source>
</evidence>
<feature type="compositionally biased region" description="Polar residues" evidence="8">
    <location>
        <begin position="469"/>
        <end position="480"/>
    </location>
</feature>
<feature type="compositionally biased region" description="Basic residues" evidence="8">
    <location>
        <begin position="386"/>
        <end position="400"/>
    </location>
</feature>
<feature type="compositionally biased region" description="Polar residues" evidence="8">
    <location>
        <begin position="688"/>
        <end position="711"/>
    </location>
</feature>
<evidence type="ECO:0000256" key="2">
    <source>
        <dbReference type="ARBA" id="ARBA00005964"/>
    </source>
</evidence>
<keyword evidence="3" id="KW-1003">Cell membrane</keyword>
<feature type="domain" description="Carboxylesterase type B" evidence="10">
    <location>
        <begin position="15"/>
        <end position="181"/>
    </location>
</feature>
<dbReference type="InterPro" id="IPR029058">
    <property type="entry name" value="AB_hydrolase_fold"/>
</dbReference>
<dbReference type="InterPro" id="IPR051093">
    <property type="entry name" value="Neuroligin/BSAL"/>
</dbReference>
<organism evidence="11">
    <name type="scientific">Cyprideis torosa</name>
    <dbReference type="NCBI Taxonomy" id="163714"/>
    <lineage>
        <taxon>Eukaryota</taxon>
        <taxon>Metazoa</taxon>
        <taxon>Ecdysozoa</taxon>
        <taxon>Arthropoda</taxon>
        <taxon>Crustacea</taxon>
        <taxon>Oligostraca</taxon>
        <taxon>Ostracoda</taxon>
        <taxon>Podocopa</taxon>
        <taxon>Podocopida</taxon>
        <taxon>Cytherocopina</taxon>
        <taxon>Cytheroidea</taxon>
        <taxon>Cytherideidae</taxon>
        <taxon>Cyprideis</taxon>
    </lineage>
</organism>
<dbReference type="SUPFAM" id="SSF53474">
    <property type="entry name" value="alpha/beta-Hydrolases"/>
    <property type="match status" value="1"/>
</dbReference>
<keyword evidence="4" id="KW-0130">Cell adhesion</keyword>
<keyword evidence="7" id="KW-0325">Glycoprotein</keyword>
<name>A0A7R8WCD5_9CRUS</name>
<evidence type="ECO:0000256" key="7">
    <source>
        <dbReference type="ARBA" id="ARBA00023180"/>
    </source>
</evidence>
<feature type="compositionally biased region" description="Pro residues" evidence="8">
    <location>
        <begin position="587"/>
        <end position="612"/>
    </location>
</feature>
<feature type="compositionally biased region" description="Pro residues" evidence="8">
    <location>
        <begin position="560"/>
        <end position="570"/>
    </location>
</feature>
<feature type="compositionally biased region" description="Polar residues" evidence="8">
    <location>
        <begin position="769"/>
        <end position="779"/>
    </location>
</feature>
<accession>A0A7R8WCD5</accession>
<feature type="transmembrane region" description="Helical" evidence="9">
    <location>
        <begin position="322"/>
        <end position="344"/>
    </location>
</feature>
<comment type="subcellular location">
    <subcellularLocation>
        <location evidence="1">Cell membrane</location>
        <topology evidence="1">Single-pass type I membrane protein</topology>
    </subcellularLocation>
</comment>
<feature type="compositionally biased region" description="Polar residues" evidence="8">
    <location>
        <begin position="272"/>
        <end position="281"/>
    </location>
</feature>
<reference evidence="11" key="1">
    <citation type="submission" date="2020-11" db="EMBL/GenBank/DDBJ databases">
        <authorList>
            <person name="Tran Van P."/>
        </authorList>
    </citation>
    <scope>NUCLEOTIDE SEQUENCE</scope>
</reference>
<feature type="compositionally biased region" description="Basic and acidic residues" evidence="8">
    <location>
        <begin position="781"/>
        <end position="793"/>
    </location>
</feature>
<evidence type="ECO:0000256" key="3">
    <source>
        <dbReference type="ARBA" id="ARBA00022475"/>
    </source>
</evidence>
<evidence type="ECO:0000256" key="1">
    <source>
        <dbReference type="ARBA" id="ARBA00004251"/>
    </source>
</evidence>
<keyword evidence="6" id="KW-1015">Disulfide bond</keyword>
<evidence type="ECO:0000256" key="9">
    <source>
        <dbReference type="SAM" id="Phobius"/>
    </source>
</evidence>
<keyword evidence="5 9" id="KW-0472">Membrane</keyword>
<dbReference type="GO" id="GO:0007155">
    <property type="term" value="P:cell adhesion"/>
    <property type="evidence" value="ECO:0007669"/>
    <property type="project" value="UniProtKB-KW"/>
</dbReference>
<dbReference type="InterPro" id="IPR002018">
    <property type="entry name" value="CarbesteraseB"/>
</dbReference>
<dbReference type="EMBL" id="OB661805">
    <property type="protein sequence ID" value="CAD7228999.1"/>
    <property type="molecule type" value="Genomic_DNA"/>
</dbReference>
<dbReference type="OrthoDB" id="3200163at2759"/>
<evidence type="ECO:0000256" key="4">
    <source>
        <dbReference type="ARBA" id="ARBA00022889"/>
    </source>
</evidence>
<protein>
    <recommendedName>
        <fullName evidence="10">Carboxylesterase type B domain-containing protein</fullName>
    </recommendedName>
</protein>
<dbReference type="PANTHER" id="PTHR43903">
    <property type="entry name" value="NEUROLIGIN"/>
    <property type="match status" value="1"/>
</dbReference>
<dbReference type="AlphaFoldDB" id="A0A7R8WCD5"/>